<dbReference type="SUPFAM" id="SSF48163">
    <property type="entry name" value="An anticodon-binding domain of class I aminoacyl-tRNA synthetases"/>
    <property type="match status" value="1"/>
</dbReference>
<dbReference type="InterPro" id="IPR049940">
    <property type="entry name" value="GluQ/Sye"/>
</dbReference>
<dbReference type="Gene3D" id="1.10.10.350">
    <property type="match status" value="1"/>
</dbReference>
<dbReference type="InterPro" id="IPR020058">
    <property type="entry name" value="Glu/Gln-tRNA-synth_Ib_cat-dom"/>
</dbReference>
<dbReference type="GO" id="GO:0005524">
    <property type="term" value="F:ATP binding"/>
    <property type="evidence" value="ECO:0007669"/>
    <property type="project" value="UniProtKB-KW"/>
</dbReference>
<dbReference type="PANTHER" id="PTHR43311">
    <property type="entry name" value="GLUTAMATE--TRNA LIGASE"/>
    <property type="match status" value="1"/>
</dbReference>
<dbReference type="AlphaFoldDB" id="A0A9P6UXM6"/>
<dbReference type="InterPro" id="IPR033910">
    <property type="entry name" value="GluRS_core"/>
</dbReference>
<accession>A0A9P6UXM6</accession>
<evidence type="ECO:0000313" key="15">
    <source>
        <dbReference type="Proteomes" id="UP000738325"/>
    </source>
</evidence>
<dbReference type="PANTHER" id="PTHR43311:SF2">
    <property type="entry name" value="GLUTAMATE--TRNA LIGASE, MITOCHONDRIAL-RELATED"/>
    <property type="match status" value="1"/>
</dbReference>
<reference evidence="14" key="1">
    <citation type="journal article" date="2020" name="Fungal Divers.">
        <title>Resolving the Mortierellaceae phylogeny through synthesis of multi-gene phylogenetics and phylogenomics.</title>
        <authorList>
            <person name="Vandepol N."/>
            <person name="Liber J."/>
            <person name="Desiro A."/>
            <person name="Na H."/>
            <person name="Kennedy M."/>
            <person name="Barry K."/>
            <person name="Grigoriev I.V."/>
            <person name="Miller A.N."/>
            <person name="O'Donnell K."/>
            <person name="Stajich J.E."/>
            <person name="Bonito G."/>
        </authorList>
    </citation>
    <scope>NUCLEOTIDE SEQUENCE</scope>
    <source>
        <strain evidence="14">REB-010B</strain>
    </source>
</reference>
<evidence type="ECO:0000256" key="1">
    <source>
        <dbReference type="ARBA" id="ARBA00004173"/>
    </source>
</evidence>
<dbReference type="GO" id="GO:0005739">
    <property type="term" value="C:mitochondrion"/>
    <property type="evidence" value="ECO:0007669"/>
    <property type="project" value="UniProtKB-SubCell"/>
</dbReference>
<sequence length="530" mass="59608">MRLARQACQRTYNSASQVGGKNTKQLRVRFAPSPTGYLHLGGLRTALYNFLLARQNGGQCILRIEDTDQTRYVPGAAESLVRAMEWAGIKFDESPVIGGPHEPYHQARNGSESAFIDTTTPASQRLELYKKHAETLIDCDHAYRCFCSPERLSIVRLEAQKVGRMASYDRKCAMLSKQESQERADSGEAFVVRMKVPEGKTIVQDEVHGKVEFSNKEVDDSVLMKSDGYPTYHLANVVDDHLMDITHVIRGQEWLPSAPKHVILYEMFGWDVPKFAHVPLLLNPDKTKLSKRSGDVNVEDYRDKGYFPEAVVNFVALLGWHPGSTDEIFDMDGLTAAFSLKNIQQSNAVVLREKLDWINKMHLLRRAETQEGLQAMAVLLRPKIEADLGVLPPKYSNDYIARVIDTLKERIKNIHDVPALCGYYFRTPEYNSQESLAYRNKIGDDTLGRILPQTLDYFKSCEPGELDKEGAKKAMKAIANEHKLKLSDVMNALRYTVSGVKVGAGVLETLATLGRPCVVERIEMVLSTVK</sequence>
<dbReference type="PROSITE" id="PS00178">
    <property type="entry name" value="AA_TRNA_LIGASE_I"/>
    <property type="match status" value="1"/>
</dbReference>
<dbReference type="Pfam" id="PF19269">
    <property type="entry name" value="Anticodon_2"/>
    <property type="match status" value="1"/>
</dbReference>
<evidence type="ECO:0000256" key="10">
    <source>
        <dbReference type="ARBA" id="ARBA00072917"/>
    </source>
</evidence>
<dbReference type="GO" id="GO:0000049">
    <property type="term" value="F:tRNA binding"/>
    <property type="evidence" value="ECO:0007669"/>
    <property type="project" value="InterPro"/>
</dbReference>
<dbReference type="InterPro" id="IPR014729">
    <property type="entry name" value="Rossmann-like_a/b/a_fold"/>
</dbReference>
<evidence type="ECO:0000256" key="8">
    <source>
        <dbReference type="ARBA" id="ARBA00023146"/>
    </source>
</evidence>
<evidence type="ECO:0000256" key="4">
    <source>
        <dbReference type="ARBA" id="ARBA00022598"/>
    </source>
</evidence>
<comment type="caution">
    <text evidence="14">The sequence shown here is derived from an EMBL/GenBank/DDBJ whole genome shotgun (WGS) entry which is preliminary data.</text>
</comment>
<dbReference type="EMBL" id="JAAAIP010000166">
    <property type="protein sequence ID" value="KAG0324031.1"/>
    <property type="molecule type" value="Genomic_DNA"/>
</dbReference>
<dbReference type="InterPro" id="IPR008925">
    <property type="entry name" value="aa_tRNA-synth_I_cd-bd_sf"/>
</dbReference>
<protein>
    <recommendedName>
        <fullName evidence="10">Glutamate--tRNA ligase, mitochondrial</fullName>
        <ecNumber evidence="3">6.1.1.17</ecNumber>
    </recommendedName>
    <alternativeName>
        <fullName evidence="9">Glutamyl-tRNA synthetase</fullName>
    </alternativeName>
</protein>
<dbReference type="GO" id="GO:0008270">
    <property type="term" value="F:zinc ion binding"/>
    <property type="evidence" value="ECO:0007669"/>
    <property type="project" value="InterPro"/>
</dbReference>
<keyword evidence="5 11" id="KW-0547">Nucleotide-binding</keyword>
<evidence type="ECO:0000313" key="14">
    <source>
        <dbReference type="EMBL" id="KAG0324031.1"/>
    </source>
</evidence>
<evidence type="ECO:0000256" key="3">
    <source>
        <dbReference type="ARBA" id="ARBA00012835"/>
    </source>
</evidence>
<evidence type="ECO:0000256" key="6">
    <source>
        <dbReference type="ARBA" id="ARBA00022840"/>
    </source>
</evidence>
<feature type="domain" description="Glutamyl/glutaminyl-tRNA synthetase class Ib catalytic" evidence="12">
    <location>
        <begin position="26"/>
        <end position="357"/>
    </location>
</feature>
<evidence type="ECO:0000256" key="11">
    <source>
        <dbReference type="RuleBase" id="RU363037"/>
    </source>
</evidence>
<dbReference type="FunFam" id="3.40.50.620:FF:000045">
    <property type="entry name" value="Glutamate--tRNA ligase, mitochondrial"/>
    <property type="match status" value="1"/>
</dbReference>
<gene>
    <name evidence="14" type="primary">EARS2</name>
    <name evidence="14" type="ORF">BGZ99_002272</name>
</gene>
<evidence type="ECO:0000259" key="13">
    <source>
        <dbReference type="Pfam" id="PF19269"/>
    </source>
</evidence>
<dbReference type="InterPro" id="IPR004527">
    <property type="entry name" value="Glu-tRNA-ligase_bac/mito"/>
</dbReference>
<evidence type="ECO:0000259" key="12">
    <source>
        <dbReference type="Pfam" id="PF00749"/>
    </source>
</evidence>
<dbReference type="HAMAP" id="MF_00022">
    <property type="entry name" value="Glu_tRNA_synth_type1"/>
    <property type="match status" value="1"/>
</dbReference>
<dbReference type="SUPFAM" id="SSF52374">
    <property type="entry name" value="Nucleotidylyl transferase"/>
    <property type="match status" value="1"/>
</dbReference>
<dbReference type="CDD" id="cd00808">
    <property type="entry name" value="GluRS_core"/>
    <property type="match status" value="1"/>
</dbReference>
<organism evidence="14 15">
    <name type="scientific">Dissophora globulifera</name>
    <dbReference type="NCBI Taxonomy" id="979702"/>
    <lineage>
        <taxon>Eukaryota</taxon>
        <taxon>Fungi</taxon>
        <taxon>Fungi incertae sedis</taxon>
        <taxon>Mucoromycota</taxon>
        <taxon>Mortierellomycotina</taxon>
        <taxon>Mortierellomycetes</taxon>
        <taxon>Mortierellales</taxon>
        <taxon>Mortierellaceae</taxon>
        <taxon>Dissophora</taxon>
    </lineage>
</organism>
<dbReference type="Proteomes" id="UP000738325">
    <property type="component" value="Unassembled WGS sequence"/>
</dbReference>
<keyword evidence="15" id="KW-1185">Reference proteome</keyword>
<keyword evidence="4 11" id="KW-0436">Ligase</keyword>
<comment type="subcellular location">
    <subcellularLocation>
        <location evidence="1">Mitochondrion</location>
    </subcellularLocation>
</comment>
<dbReference type="PRINTS" id="PR00987">
    <property type="entry name" value="TRNASYNTHGLU"/>
</dbReference>
<evidence type="ECO:0000256" key="5">
    <source>
        <dbReference type="ARBA" id="ARBA00022741"/>
    </source>
</evidence>
<dbReference type="EC" id="6.1.1.17" evidence="3"/>
<comment type="similarity">
    <text evidence="2">Belongs to the class-I aminoacyl-tRNA synthetase family. Glutamate--tRNA ligase type 1 subfamily.</text>
</comment>
<dbReference type="OrthoDB" id="428822at2759"/>
<dbReference type="InterPro" id="IPR045462">
    <property type="entry name" value="aa-tRNA-synth_I_cd-bd"/>
</dbReference>
<dbReference type="Gene3D" id="3.40.50.620">
    <property type="entry name" value="HUPs"/>
    <property type="match status" value="1"/>
</dbReference>
<dbReference type="NCBIfam" id="TIGR00464">
    <property type="entry name" value="gltX_bact"/>
    <property type="match status" value="1"/>
</dbReference>
<dbReference type="Pfam" id="PF00749">
    <property type="entry name" value="tRNA-synt_1c"/>
    <property type="match status" value="1"/>
</dbReference>
<proteinExistence type="inferred from homology"/>
<dbReference type="InterPro" id="IPR000924">
    <property type="entry name" value="Glu/Gln-tRNA-synth"/>
</dbReference>
<evidence type="ECO:0000256" key="2">
    <source>
        <dbReference type="ARBA" id="ARBA00007894"/>
    </source>
</evidence>
<keyword evidence="8 11" id="KW-0030">Aminoacyl-tRNA synthetase</keyword>
<keyword evidence="6 11" id="KW-0067">ATP-binding</keyword>
<evidence type="ECO:0000256" key="7">
    <source>
        <dbReference type="ARBA" id="ARBA00022917"/>
    </source>
</evidence>
<evidence type="ECO:0000256" key="9">
    <source>
        <dbReference type="ARBA" id="ARBA00030865"/>
    </source>
</evidence>
<feature type="domain" description="Aminoacyl-tRNA synthetase class I anticodon-binding" evidence="13">
    <location>
        <begin position="393"/>
        <end position="524"/>
    </location>
</feature>
<dbReference type="GO" id="GO:0006424">
    <property type="term" value="P:glutamyl-tRNA aminoacylation"/>
    <property type="evidence" value="ECO:0007669"/>
    <property type="project" value="InterPro"/>
</dbReference>
<dbReference type="InterPro" id="IPR020751">
    <property type="entry name" value="aa-tRNA-synth_I_codon-bd_sub2"/>
</dbReference>
<dbReference type="InterPro" id="IPR001412">
    <property type="entry name" value="aa-tRNA-synth_I_CS"/>
</dbReference>
<name>A0A9P6UXM6_9FUNG</name>
<keyword evidence="7 11" id="KW-0648">Protein biosynthesis</keyword>
<dbReference type="GO" id="GO:0004818">
    <property type="term" value="F:glutamate-tRNA ligase activity"/>
    <property type="evidence" value="ECO:0007669"/>
    <property type="project" value="UniProtKB-EC"/>
</dbReference>